<accession>A0A1H9PQV7</accession>
<keyword evidence="2" id="KW-0812">Transmembrane</keyword>
<protein>
    <submittedName>
        <fullName evidence="3">Uncharacterized protein</fullName>
    </submittedName>
</protein>
<feature type="transmembrane region" description="Helical" evidence="2">
    <location>
        <begin position="31"/>
        <end position="50"/>
    </location>
</feature>
<evidence type="ECO:0000313" key="4">
    <source>
        <dbReference type="Proteomes" id="UP000198885"/>
    </source>
</evidence>
<evidence type="ECO:0000313" key="3">
    <source>
        <dbReference type="EMBL" id="SER50574.1"/>
    </source>
</evidence>
<dbReference type="AlphaFoldDB" id="A0A1H9PQV7"/>
<feature type="compositionally biased region" description="Basic and acidic residues" evidence="1">
    <location>
        <begin position="1"/>
        <end position="13"/>
    </location>
</feature>
<name>A0A1H9PQV7_9RHOB</name>
<gene>
    <name evidence="3" type="ORF">SAMN04490244_101293</name>
</gene>
<reference evidence="3 4" key="1">
    <citation type="submission" date="2016-10" db="EMBL/GenBank/DDBJ databases">
        <authorList>
            <person name="de Groot N.N."/>
        </authorList>
    </citation>
    <scope>NUCLEOTIDE SEQUENCE [LARGE SCALE GENOMIC DNA]</scope>
    <source>
        <strain evidence="3 4">DSM 23042</strain>
    </source>
</reference>
<organism evidence="3 4">
    <name type="scientific">Tranquillimonas rosea</name>
    <dbReference type="NCBI Taxonomy" id="641238"/>
    <lineage>
        <taxon>Bacteria</taxon>
        <taxon>Pseudomonadati</taxon>
        <taxon>Pseudomonadota</taxon>
        <taxon>Alphaproteobacteria</taxon>
        <taxon>Rhodobacterales</taxon>
        <taxon>Roseobacteraceae</taxon>
        <taxon>Tranquillimonas</taxon>
    </lineage>
</organism>
<keyword evidence="2" id="KW-1133">Transmembrane helix</keyword>
<sequence>MSCRPDDIARSDDGSIEAQDLPHRERYRVPPAALCIGTLMVVLTFCAIAAEAASRVF</sequence>
<keyword evidence="4" id="KW-1185">Reference proteome</keyword>
<dbReference type="STRING" id="641238.SAMN04490244_101293"/>
<keyword evidence="2" id="KW-0472">Membrane</keyword>
<dbReference type="Proteomes" id="UP000198885">
    <property type="component" value="Unassembled WGS sequence"/>
</dbReference>
<evidence type="ECO:0000256" key="2">
    <source>
        <dbReference type="SAM" id="Phobius"/>
    </source>
</evidence>
<proteinExistence type="predicted"/>
<dbReference type="EMBL" id="FOGU01000001">
    <property type="protein sequence ID" value="SER50574.1"/>
    <property type="molecule type" value="Genomic_DNA"/>
</dbReference>
<dbReference type="RefSeq" id="WP_177190358.1">
    <property type="nucleotide sequence ID" value="NZ_FOGU01000001.1"/>
</dbReference>
<feature type="region of interest" description="Disordered" evidence="1">
    <location>
        <begin position="1"/>
        <end position="22"/>
    </location>
</feature>
<evidence type="ECO:0000256" key="1">
    <source>
        <dbReference type="SAM" id="MobiDB-lite"/>
    </source>
</evidence>